<accession>A0A6C0JC25</accession>
<protein>
    <submittedName>
        <fullName evidence="2">Uncharacterized protein</fullName>
    </submittedName>
</protein>
<reference evidence="2" key="1">
    <citation type="journal article" date="2020" name="Nature">
        <title>Giant virus diversity and host interactions through global metagenomics.</title>
        <authorList>
            <person name="Schulz F."/>
            <person name="Roux S."/>
            <person name="Paez-Espino D."/>
            <person name="Jungbluth S."/>
            <person name="Walsh D.A."/>
            <person name="Denef V.J."/>
            <person name="McMahon K.D."/>
            <person name="Konstantinidis K.T."/>
            <person name="Eloe-Fadrosh E.A."/>
            <person name="Kyrpides N.C."/>
            <person name="Woyke T."/>
        </authorList>
    </citation>
    <scope>NUCLEOTIDE SEQUENCE</scope>
    <source>
        <strain evidence="2">GVMAG-M-3300026093-6</strain>
    </source>
</reference>
<organism evidence="2">
    <name type="scientific">viral metagenome</name>
    <dbReference type="NCBI Taxonomy" id="1070528"/>
    <lineage>
        <taxon>unclassified sequences</taxon>
        <taxon>metagenomes</taxon>
        <taxon>organismal metagenomes</taxon>
    </lineage>
</organism>
<keyword evidence="1" id="KW-0472">Membrane</keyword>
<proteinExistence type="predicted"/>
<evidence type="ECO:0000256" key="1">
    <source>
        <dbReference type="SAM" id="Phobius"/>
    </source>
</evidence>
<feature type="transmembrane region" description="Helical" evidence="1">
    <location>
        <begin position="36"/>
        <end position="57"/>
    </location>
</feature>
<feature type="transmembrane region" description="Helical" evidence="1">
    <location>
        <begin position="6"/>
        <end position="24"/>
    </location>
</feature>
<dbReference type="EMBL" id="MN740375">
    <property type="protein sequence ID" value="QHU03385.1"/>
    <property type="molecule type" value="Genomic_DNA"/>
</dbReference>
<name>A0A6C0JC25_9ZZZZ</name>
<evidence type="ECO:0000313" key="2">
    <source>
        <dbReference type="EMBL" id="QHU03385.1"/>
    </source>
</evidence>
<dbReference type="AlphaFoldDB" id="A0A6C0JC25"/>
<sequence length="75" mass="8133">MSINPFIIGIISGIVIILAYLINNKLENKDTKSSDILKISILGFCLGVMNAFLAVFASETNITIDQDILTGTPNF</sequence>
<keyword evidence="1" id="KW-1133">Transmembrane helix</keyword>
<keyword evidence="1" id="KW-0812">Transmembrane</keyword>